<dbReference type="Proteomes" id="UP000076857">
    <property type="component" value="Chromosome"/>
</dbReference>
<dbReference type="RefSeq" id="WP_063423140.1">
    <property type="nucleotide sequence ID" value="NZ_CP050951.1"/>
</dbReference>
<feature type="transmembrane region" description="Helical" evidence="1">
    <location>
        <begin position="35"/>
        <end position="56"/>
    </location>
</feature>
<name>A0AAP9N1M4_PSEPU</name>
<sequence length="59" mass="6656">MRRTTQAPSENMKGEAEILDEELRKLRAYSPWTDVLLFCLGAASTLGMLIAGIFIARWL</sequence>
<evidence type="ECO:0000313" key="2">
    <source>
        <dbReference type="EMBL" id="QJQ11912.1"/>
    </source>
</evidence>
<keyword evidence="1" id="KW-0812">Transmembrane</keyword>
<organism evidence="2 3">
    <name type="scientific">Pseudomonas putida</name>
    <name type="common">Arthrobacter siderocapsulatus</name>
    <dbReference type="NCBI Taxonomy" id="303"/>
    <lineage>
        <taxon>Bacteria</taxon>
        <taxon>Pseudomonadati</taxon>
        <taxon>Pseudomonadota</taxon>
        <taxon>Gammaproteobacteria</taxon>
        <taxon>Pseudomonadales</taxon>
        <taxon>Pseudomonadaceae</taxon>
        <taxon>Pseudomonas</taxon>
    </lineage>
</organism>
<dbReference type="AlphaFoldDB" id="A0AAP9N1M4"/>
<reference evidence="2 3" key="2">
    <citation type="submission" date="2020-04" db="EMBL/GenBank/DDBJ databases">
        <title>Complete genome sequence of Pseudomonas putida strain JQ581.</title>
        <authorList>
            <person name="Mu Y."/>
        </authorList>
    </citation>
    <scope>NUCLEOTIDE SEQUENCE [LARGE SCALE GENOMIC DNA]</scope>
    <source>
        <strain evidence="2 3">JQ581</strain>
    </source>
</reference>
<keyword evidence="1" id="KW-1133">Transmembrane helix</keyword>
<evidence type="ECO:0000313" key="3">
    <source>
        <dbReference type="Proteomes" id="UP000076857"/>
    </source>
</evidence>
<gene>
    <name evidence="2" type="ORF">A3L25_021720</name>
</gene>
<accession>A0AAP9N1M4</accession>
<protein>
    <submittedName>
        <fullName evidence="2">Uncharacterized protein</fullName>
    </submittedName>
</protein>
<keyword evidence="1" id="KW-0472">Membrane</keyword>
<dbReference type="EMBL" id="CP050951">
    <property type="protein sequence ID" value="QJQ11912.1"/>
    <property type="molecule type" value="Genomic_DNA"/>
</dbReference>
<evidence type="ECO:0000256" key="1">
    <source>
        <dbReference type="SAM" id="Phobius"/>
    </source>
</evidence>
<reference evidence="2 3" key="1">
    <citation type="submission" date="2016-04" db="EMBL/GenBank/DDBJ databases">
        <authorList>
            <person name="Qiu J."/>
        </authorList>
    </citation>
    <scope>NUCLEOTIDE SEQUENCE [LARGE SCALE GENOMIC DNA]</scope>
    <source>
        <strain evidence="2 3">JQ581</strain>
    </source>
</reference>
<proteinExistence type="predicted"/>